<feature type="compositionally biased region" description="Polar residues" evidence="1">
    <location>
        <begin position="8"/>
        <end position="20"/>
    </location>
</feature>
<feature type="region of interest" description="Disordered" evidence="1">
    <location>
        <begin position="56"/>
        <end position="91"/>
    </location>
</feature>
<dbReference type="OrthoDB" id="2068061at2"/>
<proteinExistence type="predicted"/>
<dbReference type="Proteomes" id="UP000016860">
    <property type="component" value="Unassembled WGS sequence"/>
</dbReference>
<dbReference type="STRING" id="1330534.L323_06005"/>
<dbReference type="EMBL" id="ATAY01000020">
    <property type="protein sequence ID" value="EPR13492.1"/>
    <property type="molecule type" value="Genomic_DNA"/>
</dbReference>
<evidence type="ECO:0000313" key="2">
    <source>
        <dbReference type="EMBL" id="EPR13492.1"/>
    </source>
</evidence>
<dbReference type="PATRIC" id="fig|1330534.3.peg.1198"/>
<feature type="compositionally biased region" description="Pro residues" evidence="1">
    <location>
        <begin position="61"/>
        <end position="72"/>
    </location>
</feature>
<protein>
    <recommendedName>
        <fullName evidence="4">Transporter</fullName>
    </recommendedName>
</protein>
<accession>U4R6D7</accession>
<comment type="caution">
    <text evidence="2">The sequence shown here is derived from an EMBL/GenBank/DDBJ whole genome shotgun (WGS) entry which is preliminary data.</text>
</comment>
<reference evidence="2 3" key="1">
    <citation type="journal article" date="2013" name="Genome Announc.">
        <title>Draft Genome Sequence of the Cellulolytic Bacterium Clostridium papyrosolvens C7 (ATCC 700395).</title>
        <authorList>
            <person name="Zepeda V."/>
            <person name="Dassa B."/>
            <person name="Borovok I."/>
            <person name="Lamed R."/>
            <person name="Bayer E.A."/>
            <person name="Cate J.H."/>
        </authorList>
    </citation>
    <scope>NUCLEOTIDE SEQUENCE [LARGE SCALE GENOMIC DNA]</scope>
    <source>
        <strain evidence="2 3">C7</strain>
    </source>
</reference>
<evidence type="ECO:0008006" key="4">
    <source>
        <dbReference type="Google" id="ProtNLM"/>
    </source>
</evidence>
<organism evidence="2 3">
    <name type="scientific">Ruminiclostridium papyrosolvens C7</name>
    <dbReference type="NCBI Taxonomy" id="1330534"/>
    <lineage>
        <taxon>Bacteria</taxon>
        <taxon>Bacillati</taxon>
        <taxon>Bacillota</taxon>
        <taxon>Clostridia</taxon>
        <taxon>Eubacteriales</taxon>
        <taxon>Oscillospiraceae</taxon>
        <taxon>Ruminiclostridium</taxon>
    </lineage>
</organism>
<sequence length="169" mass="19035">MQDYYDKQQPQRYTGTSDSMQSEMFAEFGESMTEEMPVGIIPDSMSDRFLWQSYEAQRDPPFGPPPGMPPFGQPFGGATQGSGPPPGPPPAFVPSSTVEQQSAGVLSINPGAIRPCRFRFVYLWLNNGQRFWAWLVFVGPRSVAGWRWTGSRWIYFGIDTRRIASFACY</sequence>
<feature type="region of interest" description="Disordered" evidence="1">
    <location>
        <begin position="1"/>
        <end position="20"/>
    </location>
</feature>
<dbReference type="AlphaFoldDB" id="U4R6D7"/>
<evidence type="ECO:0000313" key="3">
    <source>
        <dbReference type="Proteomes" id="UP000016860"/>
    </source>
</evidence>
<name>U4R6D7_9FIRM</name>
<evidence type="ECO:0000256" key="1">
    <source>
        <dbReference type="SAM" id="MobiDB-lite"/>
    </source>
</evidence>
<gene>
    <name evidence="2" type="ORF">L323_06005</name>
</gene>